<feature type="domain" description="CAND6/7 N-terminal" evidence="9">
    <location>
        <begin position="32"/>
        <end position="156"/>
    </location>
</feature>
<dbReference type="Proteomes" id="UP001567538">
    <property type="component" value="Unassembled WGS sequence"/>
</dbReference>
<dbReference type="InterPro" id="IPR053937">
    <property type="entry name" value="GOST_TM"/>
</dbReference>
<feature type="transmembrane region" description="Helical" evidence="6">
    <location>
        <begin position="277"/>
        <end position="300"/>
    </location>
</feature>
<dbReference type="Pfam" id="PF06814">
    <property type="entry name" value="GOST_TM"/>
    <property type="match status" value="1"/>
</dbReference>
<keyword evidence="11" id="KW-1185">Reference proteome</keyword>
<evidence type="ECO:0000256" key="3">
    <source>
        <dbReference type="ARBA" id="ARBA00022729"/>
    </source>
</evidence>
<evidence type="ECO:0000256" key="2">
    <source>
        <dbReference type="ARBA" id="ARBA00022692"/>
    </source>
</evidence>
<dbReference type="InterPro" id="IPR009637">
    <property type="entry name" value="GPR107/GPR108-like"/>
</dbReference>
<sequence length="441" mass="50611">MHPITTPIPTTTLLLILLLLLHLHPTNSEIQTFHLHSDSRPFILFQDFGFTSPGFISISVSSASISSYPTPTPTLLSSIGCYYAPSPARPALEQALLQHSCITSDPFVFPIFTFNEPPKHFNQTILISIPDLYFIFFLNCAHNSSISMTLNLETYNVKPNGDLDFIDDQFANLPTTLFIFSFLYLSFLLAWSYYCNKNKQFVRKIHEFMALLLFFRVFELLFHACSQHRIRQIGSPYLWKIFWLLTYFIRNVLFINVIMLIRAGWSLFRPNLQNLQIRAIFVTVGLQFVASTCFVLINGLGTSSSGYGLWTVTYYAVDFICCVIMTLPVSPSIDNVVVSAKLEEKEEKKWVYKRAYESFALTLYIYVGFTRLGMFLIRAITSYNLWGLSIALELTIELIFYGVVYSMFGPSERYDYVVLEDREEDHGGNASLLADLRLLEF</sequence>
<reference evidence="10 11" key="1">
    <citation type="submission" date="2024-06" db="EMBL/GenBank/DDBJ databases">
        <title>A chromosome level genome sequence of Diviner's sage (Salvia divinorum).</title>
        <authorList>
            <person name="Ford S.A."/>
            <person name="Ro D.-K."/>
            <person name="Ness R.W."/>
            <person name="Phillips M.A."/>
        </authorList>
    </citation>
    <scope>NUCLEOTIDE SEQUENCE [LARGE SCALE GENOMIC DNA]</scope>
    <source>
        <strain evidence="10">SAF-2024a</strain>
        <tissue evidence="10">Leaf</tissue>
    </source>
</reference>
<feature type="domain" description="GOST seven transmembrane" evidence="8">
    <location>
        <begin position="179"/>
        <end position="388"/>
    </location>
</feature>
<name>A0ABD1G5C4_SALDI</name>
<comment type="subcellular location">
    <subcellularLocation>
        <location evidence="1">Membrane</location>
        <topology evidence="1">Multi-pass membrane protein</topology>
    </subcellularLocation>
</comment>
<keyword evidence="4 6" id="KW-1133">Transmembrane helix</keyword>
<evidence type="ECO:0000256" key="7">
    <source>
        <dbReference type="SAM" id="SignalP"/>
    </source>
</evidence>
<feature type="transmembrane region" description="Helical" evidence="6">
    <location>
        <begin position="177"/>
        <end position="196"/>
    </location>
</feature>
<dbReference type="GO" id="GO:0016020">
    <property type="term" value="C:membrane"/>
    <property type="evidence" value="ECO:0007669"/>
    <property type="project" value="UniProtKB-SubCell"/>
</dbReference>
<evidence type="ECO:0000256" key="4">
    <source>
        <dbReference type="ARBA" id="ARBA00022989"/>
    </source>
</evidence>
<organism evidence="10 11">
    <name type="scientific">Salvia divinorum</name>
    <name type="common">Maria pastora</name>
    <name type="synonym">Diviner's sage</name>
    <dbReference type="NCBI Taxonomy" id="28513"/>
    <lineage>
        <taxon>Eukaryota</taxon>
        <taxon>Viridiplantae</taxon>
        <taxon>Streptophyta</taxon>
        <taxon>Embryophyta</taxon>
        <taxon>Tracheophyta</taxon>
        <taxon>Spermatophyta</taxon>
        <taxon>Magnoliopsida</taxon>
        <taxon>eudicotyledons</taxon>
        <taxon>Gunneridae</taxon>
        <taxon>Pentapetalae</taxon>
        <taxon>asterids</taxon>
        <taxon>lamiids</taxon>
        <taxon>Lamiales</taxon>
        <taxon>Lamiaceae</taxon>
        <taxon>Nepetoideae</taxon>
        <taxon>Mentheae</taxon>
        <taxon>Salviinae</taxon>
        <taxon>Salvia</taxon>
        <taxon>Salvia subgen. Calosphace</taxon>
    </lineage>
</organism>
<feature type="transmembrane region" description="Helical" evidence="6">
    <location>
        <begin position="312"/>
        <end position="338"/>
    </location>
</feature>
<evidence type="ECO:0000256" key="1">
    <source>
        <dbReference type="ARBA" id="ARBA00004141"/>
    </source>
</evidence>
<proteinExistence type="predicted"/>
<feature type="transmembrane region" description="Helical" evidence="6">
    <location>
        <begin position="359"/>
        <end position="377"/>
    </location>
</feature>
<dbReference type="EMBL" id="JBEAFC010000010">
    <property type="protein sequence ID" value="KAL1539308.1"/>
    <property type="molecule type" value="Genomic_DNA"/>
</dbReference>
<protein>
    <submittedName>
        <fullName evidence="10">Protein CANDIDATE G-PROTEIN COUPLED RECEPTOR 7-like</fullName>
    </submittedName>
</protein>
<feature type="signal peptide" evidence="7">
    <location>
        <begin position="1"/>
        <end position="28"/>
    </location>
</feature>
<dbReference type="PANTHER" id="PTHR21229:SF2">
    <property type="entry name" value="RE59932P"/>
    <property type="match status" value="1"/>
</dbReference>
<keyword evidence="3 7" id="KW-0732">Signal</keyword>
<dbReference type="InterPro" id="IPR054103">
    <property type="entry name" value="CAND6-7_N"/>
</dbReference>
<feature type="transmembrane region" description="Helical" evidence="6">
    <location>
        <begin position="242"/>
        <end position="265"/>
    </location>
</feature>
<keyword evidence="2 6" id="KW-0812">Transmembrane</keyword>
<evidence type="ECO:0000259" key="8">
    <source>
        <dbReference type="Pfam" id="PF06814"/>
    </source>
</evidence>
<evidence type="ECO:0000313" key="10">
    <source>
        <dbReference type="EMBL" id="KAL1539308.1"/>
    </source>
</evidence>
<dbReference type="PANTHER" id="PTHR21229">
    <property type="entry name" value="LUNG SEVEN TRANSMEMBRANE RECEPTOR"/>
    <property type="match status" value="1"/>
</dbReference>
<evidence type="ECO:0000256" key="5">
    <source>
        <dbReference type="ARBA" id="ARBA00023136"/>
    </source>
</evidence>
<keyword evidence="5 6" id="KW-0472">Membrane</keyword>
<evidence type="ECO:0000256" key="6">
    <source>
        <dbReference type="SAM" id="Phobius"/>
    </source>
</evidence>
<feature type="transmembrane region" description="Helical" evidence="6">
    <location>
        <begin position="383"/>
        <end position="404"/>
    </location>
</feature>
<feature type="chain" id="PRO_5044869414" evidence="7">
    <location>
        <begin position="29"/>
        <end position="441"/>
    </location>
</feature>
<gene>
    <name evidence="10" type="ORF">AAHA92_27941</name>
</gene>
<dbReference type="AlphaFoldDB" id="A0ABD1G5C4"/>
<comment type="caution">
    <text evidence="10">The sequence shown here is derived from an EMBL/GenBank/DDBJ whole genome shotgun (WGS) entry which is preliminary data.</text>
</comment>
<evidence type="ECO:0000313" key="11">
    <source>
        <dbReference type="Proteomes" id="UP001567538"/>
    </source>
</evidence>
<accession>A0ABD1G5C4</accession>
<dbReference type="Pfam" id="PF21904">
    <property type="entry name" value="CAND6-7_N"/>
    <property type="match status" value="1"/>
</dbReference>
<evidence type="ECO:0000259" key="9">
    <source>
        <dbReference type="Pfam" id="PF21904"/>
    </source>
</evidence>